<keyword evidence="3" id="KW-1133">Transmembrane helix</keyword>
<dbReference type="RefSeq" id="WP_135277611.1">
    <property type="nucleotide sequence ID" value="NZ_PQVH01000008.1"/>
</dbReference>
<dbReference type="Gene3D" id="1.10.287.950">
    <property type="entry name" value="Methyl-accepting chemotaxis protein"/>
    <property type="match status" value="1"/>
</dbReference>
<sequence>MLADLKPHQAVKHHSVAQGHHFKTNSLEVSAETFGALINLAGRQRMLSQRIVLNAVLSTMGHETALETAREALALFKVSHAALVQGNSELPGVFFEELRLVYFGEVEADRKITEFTDLVEKAISACESGFRTAPDLLNELGKQATPIVALLNRITVVYEDESKEHAKVQRKQHHELMSSIQNIAKQARIVSVNAQIVAARAGEVGREFAVVAGELTNITAKIDELVRVAVGNVSV</sequence>
<dbReference type="EMBL" id="PQVH01000008">
    <property type="protein sequence ID" value="TFW71852.1"/>
    <property type="molecule type" value="Genomic_DNA"/>
</dbReference>
<dbReference type="Proteomes" id="UP000297706">
    <property type="component" value="Unassembled WGS sequence"/>
</dbReference>
<keyword evidence="8" id="KW-1185">Reference proteome</keyword>
<evidence type="ECO:0000256" key="5">
    <source>
        <dbReference type="PROSITE-ProRule" id="PRU00284"/>
    </source>
</evidence>
<dbReference type="GO" id="GO:0007165">
    <property type="term" value="P:signal transduction"/>
    <property type="evidence" value="ECO:0007669"/>
    <property type="project" value="UniProtKB-KW"/>
</dbReference>
<evidence type="ECO:0000256" key="2">
    <source>
        <dbReference type="ARBA" id="ARBA00022692"/>
    </source>
</evidence>
<evidence type="ECO:0000256" key="1">
    <source>
        <dbReference type="ARBA" id="ARBA00004141"/>
    </source>
</evidence>
<dbReference type="InterPro" id="IPR004089">
    <property type="entry name" value="MCPsignal_dom"/>
</dbReference>
<feature type="domain" description="Methyl-accepting transducer" evidence="6">
    <location>
        <begin position="175"/>
        <end position="235"/>
    </location>
</feature>
<dbReference type="OrthoDB" id="9763018at2"/>
<dbReference type="SUPFAM" id="SSF58104">
    <property type="entry name" value="Methyl-accepting chemotaxis protein (MCP) signaling domain"/>
    <property type="match status" value="1"/>
</dbReference>
<dbReference type="GO" id="GO:0016020">
    <property type="term" value="C:membrane"/>
    <property type="evidence" value="ECO:0007669"/>
    <property type="project" value="UniProtKB-SubCell"/>
</dbReference>
<evidence type="ECO:0000256" key="3">
    <source>
        <dbReference type="ARBA" id="ARBA00022989"/>
    </source>
</evidence>
<accession>A0A4Y9VSL2</accession>
<gene>
    <name evidence="7" type="ORF">C3Y98_07160</name>
</gene>
<dbReference type="PROSITE" id="PS50111">
    <property type="entry name" value="CHEMOTAXIS_TRANSDUC_2"/>
    <property type="match status" value="1"/>
</dbReference>
<evidence type="ECO:0000313" key="8">
    <source>
        <dbReference type="Proteomes" id="UP000297706"/>
    </source>
</evidence>
<comment type="subcellular location">
    <subcellularLocation>
        <location evidence="1">Membrane</location>
        <topology evidence="1">Multi-pass membrane protein</topology>
    </subcellularLocation>
</comment>
<organism evidence="7 8">
    <name type="scientific">Methylotenera oryzisoli</name>
    <dbReference type="NCBI Taxonomy" id="2080758"/>
    <lineage>
        <taxon>Bacteria</taxon>
        <taxon>Pseudomonadati</taxon>
        <taxon>Pseudomonadota</taxon>
        <taxon>Betaproteobacteria</taxon>
        <taxon>Nitrosomonadales</taxon>
        <taxon>Methylophilaceae</taxon>
        <taxon>Methylotenera</taxon>
    </lineage>
</organism>
<keyword evidence="4" id="KW-0472">Membrane</keyword>
<name>A0A4Y9VSL2_9PROT</name>
<comment type="caution">
    <text evidence="7">The sequence shown here is derived from an EMBL/GenBank/DDBJ whole genome shotgun (WGS) entry which is preliminary data.</text>
</comment>
<evidence type="ECO:0000256" key="4">
    <source>
        <dbReference type="ARBA" id="ARBA00023136"/>
    </source>
</evidence>
<keyword evidence="2" id="KW-0812">Transmembrane</keyword>
<proteinExistence type="predicted"/>
<evidence type="ECO:0000313" key="7">
    <source>
        <dbReference type="EMBL" id="TFW71852.1"/>
    </source>
</evidence>
<dbReference type="AlphaFoldDB" id="A0A4Y9VSL2"/>
<keyword evidence="5" id="KW-0807">Transducer</keyword>
<reference evidence="7 8" key="1">
    <citation type="submission" date="2018-02" db="EMBL/GenBank/DDBJ databases">
        <title>A novel lanthanide dependent methylotroph, Methylotenera sp. La3113.</title>
        <authorList>
            <person name="Lv H."/>
            <person name="Tani A."/>
        </authorList>
    </citation>
    <scope>NUCLEOTIDE SEQUENCE [LARGE SCALE GENOMIC DNA]</scope>
    <source>
        <strain evidence="7 8">La3113</strain>
    </source>
</reference>
<dbReference type="Pfam" id="PF13675">
    <property type="entry name" value="PilJ"/>
    <property type="match status" value="1"/>
</dbReference>
<evidence type="ECO:0000259" key="6">
    <source>
        <dbReference type="PROSITE" id="PS50111"/>
    </source>
</evidence>
<dbReference type="Pfam" id="PF00015">
    <property type="entry name" value="MCPsignal"/>
    <property type="match status" value="1"/>
</dbReference>
<dbReference type="InterPro" id="IPR029095">
    <property type="entry name" value="NarX-like_N"/>
</dbReference>
<protein>
    <submittedName>
        <fullName evidence="7">Chemotaxis protein</fullName>
    </submittedName>
</protein>